<keyword evidence="2" id="KW-1185">Reference proteome</keyword>
<evidence type="ECO:0000313" key="2">
    <source>
        <dbReference type="Proteomes" id="UP000324832"/>
    </source>
</evidence>
<dbReference type="AlphaFoldDB" id="A0A5E4PRC3"/>
<accession>A0A5E4PRC3</accession>
<reference evidence="1 2" key="1">
    <citation type="submission" date="2017-07" db="EMBL/GenBank/DDBJ databases">
        <authorList>
            <person name="Talla V."/>
            <person name="Backstrom N."/>
        </authorList>
    </citation>
    <scope>NUCLEOTIDE SEQUENCE [LARGE SCALE GENOMIC DNA]</scope>
</reference>
<proteinExistence type="predicted"/>
<sequence>MGTGDDLARFYTTNSGALPDGVSRDLPVRQCRAHLSRARNADLERFSARMRKHERPCRPELPSGVHI</sequence>
<organism evidence="1 2">
    <name type="scientific">Leptidea sinapis</name>
    <dbReference type="NCBI Taxonomy" id="189913"/>
    <lineage>
        <taxon>Eukaryota</taxon>
        <taxon>Metazoa</taxon>
        <taxon>Ecdysozoa</taxon>
        <taxon>Arthropoda</taxon>
        <taxon>Hexapoda</taxon>
        <taxon>Insecta</taxon>
        <taxon>Pterygota</taxon>
        <taxon>Neoptera</taxon>
        <taxon>Endopterygota</taxon>
        <taxon>Lepidoptera</taxon>
        <taxon>Glossata</taxon>
        <taxon>Ditrysia</taxon>
        <taxon>Papilionoidea</taxon>
        <taxon>Pieridae</taxon>
        <taxon>Dismorphiinae</taxon>
        <taxon>Leptidea</taxon>
    </lineage>
</organism>
<dbReference type="Proteomes" id="UP000324832">
    <property type="component" value="Unassembled WGS sequence"/>
</dbReference>
<dbReference type="EMBL" id="FZQP02000149">
    <property type="protein sequence ID" value="VVC87631.1"/>
    <property type="molecule type" value="Genomic_DNA"/>
</dbReference>
<evidence type="ECO:0000313" key="1">
    <source>
        <dbReference type="EMBL" id="VVC87631.1"/>
    </source>
</evidence>
<gene>
    <name evidence="1" type="ORF">LSINAPIS_LOCUS1177</name>
</gene>
<name>A0A5E4PRC3_9NEOP</name>
<protein>
    <submittedName>
        <fullName evidence="1">Uncharacterized protein</fullName>
    </submittedName>
</protein>